<evidence type="ECO:0000256" key="5">
    <source>
        <dbReference type="PIRSR" id="PIRSR604294-1"/>
    </source>
</evidence>
<dbReference type="SUPFAM" id="SSF50998">
    <property type="entry name" value="Quinoprotein alcohol dehydrogenase-like"/>
    <property type="match status" value="1"/>
</dbReference>
<dbReference type="InterPro" id="IPR011047">
    <property type="entry name" value="Quinoprotein_ADH-like_sf"/>
</dbReference>
<evidence type="ECO:0000313" key="7">
    <source>
        <dbReference type="EMBL" id="RBA09060.1"/>
    </source>
</evidence>
<dbReference type="PANTHER" id="PTHR10543:SF89">
    <property type="entry name" value="CAROTENOID 9,10(9',10')-CLEAVAGE DIOXYGENASE 1"/>
    <property type="match status" value="1"/>
</dbReference>
<evidence type="ECO:0000256" key="6">
    <source>
        <dbReference type="SAM" id="MobiDB-lite"/>
    </source>
</evidence>
<sequence length="562" mass="63325">MAHIFDVAPLIDTGYIDGKKVGNQVKYPDTGTFSGFNTPFRLEGDIFDLEVSGTIPPEINGTFYRVQPDHRFPPVFEDDIHFNGDGNITAIRIQNGHADYKQRYVRTDRFLAETKERRSLFGRYRNPFTDSELVKSVIRTSANTNITFWRGMLLASKEDGPPYAMDPVTLETIGRYDFEGQIQSPTMTAHPKFDPETGEMICFAYEAGGNGNDGSRQIAVWTIDASGVKTEEAWYEAPFCGMIHDCGISKNYIVLPMTPLKCNPDRLQKGGNHWAWDPKEDQWYGVVPRRNGKPEDIIWFRSDNGESIRQYDKVLTDMQSAFHGHVAGCYENEDGNIVFDLTVADGNVFFFFPPEDTPAGTVAKRNRLNSPTKRWIFDPKSPSGTRVQASEEWDTSGEFSRIDDRYVTKKYNHFWQAKIDGSREYNAAKCGSPAGGLFNCLAHYTWDERTEDIFWAGSCATFQEPSFIPKKNGGEGEGWLIALLNHLDVLRNDVVIFDAQNLAAGPVATIHLPMKLRLGLHGNFVDQADIEEWQARRQPGGDVGPVRAAEKPLPWQSEADSI</sequence>
<proteinExistence type="inferred from homology"/>
<dbReference type="Pfam" id="PF03055">
    <property type="entry name" value="RPE65"/>
    <property type="match status" value="1"/>
</dbReference>
<feature type="region of interest" description="Disordered" evidence="6">
    <location>
        <begin position="536"/>
        <end position="562"/>
    </location>
</feature>
<comment type="similarity">
    <text evidence="1">Belongs to the carotenoid oxygenase family.</text>
</comment>
<evidence type="ECO:0000256" key="1">
    <source>
        <dbReference type="ARBA" id="ARBA00006787"/>
    </source>
</evidence>
<keyword evidence="2 5" id="KW-0479">Metal-binding</keyword>
<evidence type="ECO:0000256" key="3">
    <source>
        <dbReference type="ARBA" id="ARBA00023002"/>
    </source>
</evidence>
<evidence type="ECO:0000256" key="2">
    <source>
        <dbReference type="ARBA" id="ARBA00022723"/>
    </source>
</evidence>
<feature type="binding site" evidence="5">
    <location>
        <position position="244"/>
    </location>
    <ligand>
        <name>Fe cation</name>
        <dbReference type="ChEBI" id="CHEBI:24875"/>
        <note>catalytic</note>
    </ligand>
</feature>
<protein>
    <recommendedName>
        <fullName evidence="9">Lignostilbene-alpha,beta-dioxygenase isozyme I</fullName>
    </recommendedName>
</protein>
<dbReference type="PANTHER" id="PTHR10543">
    <property type="entry name" value="BETA-CAROTENE DIOXYGENASE"/>
    <property type="match status" value="1"/>
</dbReference>
<comment type="caution">
    <text evidence="7">The sequence shown here is derived from an EMBL/GenBank/DDBJ whole genome shotgun (WGS) entry which is preliminary data.</text>
</comment>
<dbReference type="InterPro" id="IPR004294">
    <property type="entry name" value="Carotenoid_Oase"/>
</dbReference>
<dbReference type="EMBL" id="PKMI01000094">
    <property type="protein sequence ID" value="RBA09060.1"/>
    <property type="molecule type" value="Genomic_DNA"/>
</dbReference>
<dbReference type="GO" id="GO:0046872">
    <property type="term" value="F:metal ion binding"/>
    <property type="evidence" value="ECO:0007669"/>
    <property type="project" value="UniProtKB-KW"/>
</dbReference>
<comment type="cofactor">
    <cofactor evidence="5">
        <name>Fe(2+)</name>
        <dbReference type="ChEBI" id="CHEBI:29033"/>
    </cofactor>
    <text evidence="5">Binds 1 Fe(2+) ion per subunit.</text>
</comment>
<evidence type="ECO:0000256" key="4">
    <source>
        <dbReference type="ARBA" id="ARBA00023004"/>
    </source>
</evidence>
<dbReference type="AlphaFoldDB" id="A0A365MKI7"/>
<keyword evidence="4 5" id="KW-0408">Iron</keyword>
<dbReference type="Proteomes" id="UP000251714">
    <property type="component" value="Unassembled WGS sequence"/>
</dbReference>
<name>A0A365MKI7_GIBIN</name>
<dbReference type="GO" id="GO:0016121">
    <property type="term" value="P:carotene catabolic process"/>
    <property type="evidence" value="ECO:0007669"/>
    <property type="project" value="TreeGrafter"/>
</dbReference>
<reference evidence="7 8" key="1">
    <citation type="submission" date="2017-12" db="EMBL/GenBank/DDBJ databases">
        <title>Genome sequence of the mycotoxigenic crop pathogen Fusarium proliferatum, strain ITEM 2341 from Date Palm.</title>
        <authorList>
            <person name="Almiman B.F."/>
            <person name="Shittu T.A."/>
            <person name="Muthumeenakshi S."/>
            <person name="Baroncelli R."/>
            <person name="Sreenivasaprasada S."/>
        </authorList>
    </citation>
    <scope>NUCLEOTIDE SEQUENCE [LARGE SCALE GENOMIC DNA]</scope>
    <source>
        <strain evidence="7 8">ITEM 2341</strain>
    </source>
</reference>
<feature type="binding site" evidence="5">
    <location>
        <position position="325"/>
    </location>
    <ligand>
        <name>Fe cation</name>
        <dbReference type="ChEBI" id="CHEBI:24875"/>
        <note>catalytic</note>
    </ligand>
</feature>
<feature type="binding site" evidence="5">
    <location>
        <position position="521"/>
    </location>
    <ligand>
        <name>Fe cation</name>
        <dbReference type="ChEBI" id="CHEBI:24875"/>
        <note>catalytic</note>
    </ligand>
</feature>
<evidence type="ECO:0008006" key="9">
    <source>
        <dbReference type="Google" id="ProtNLM"/>
    </source>
</evidence>
<gene>
    <name evidence="7" type="ORF">FPRO05_07340</name>
</gene>
<accession>A0A365MKI7</accession>
<feature type="binding site" evidence="5">
    <location>
        <position position="190"/>
    </location>
    <ligand>
        <name>Fe cation</name>
        <dbReference type="ChEBI" id="CHEBI:24875"/>
        <note>catalytic</note>
    </ligand>
</feature>
<evidence type="ECO:0000313" key="8">
    <source>
        <dbReference type="Proteomes" id="UP000251714"/>
    </source>
</evidence>
<dbReference type="GO" id="GO:0010436">
    <property type="term" value="F:carotenoid dioxygenase activity"/>
    <property type="evidence" value="ECO:0007669"/>
    <property type="project" value="TreeGrafter"/>
</dbReference>
<keyword evidence="3" id="KW-0560">Oxidoreductase</keyword>
<organism evidence="7 8">
    <name type="scientific">Gibberella intermedia</name>
    <name type="common">Bulb rot disease fungus</name>
    <name type="synonym">Fusarium proliferatum</name>
    <dbReference type="NCBI Taxonomy" id="948311"/>
    <lineage>
        <taxon>Eukaryota</taxon>
        <taxon>Fungi</taxon>
        <taxon>Dikarya</taxon>
        <taxon>Ascomycota</taxon>
        <taxon>Pezizomycotina</taxon>
        <taxon>Sordariomycetes</taxon>
        <taxon>Hypocreomycetidae</taxon>
        <taxon>Hypocreales</taxon>
        <taxon>Nectriaceae</taxon>
        <taxon>Fusarium</taxon>
        <taxon>Fusarium fujikuroi species complex</taxon>
    </lineage>
</organism>